<dbReference type="InterPro" id="IPR009045">
    <property type="entry name" value="Zn_M74/Hedgehog-like"/>
</dbReference>
<dbReference type="RefSeq" id="WP_252761856.1">
    <property type="nucleotide sequence ID" value="NZ_JAMXLY010000066.1"/>
</dbReference>
<reference evidence="2 3" key="1">
    <citation type="submission" date="2022-06" db="EMBL/GenBank/DDBJ databases">
        <title>A taxonomic note on the genus Prevotella: Description of four novel genera and emended description of the genera Hallella and Xylanibacter.</title>
        <authorList>
            <person name="Hitch T.C.A."/>
        </authorList>
    </citation>
    <scope>NUCLEOTIDE SEQUENCE [LARGE SCALE GENOMIC DNA]</scope>
    <source>
        <strain evidence="2 3">DSM 100619</strain>
    </source>
</reference>
<accession>A0ABT1BZI7</accession>
<feature type="domain" description="Peptidase M15A C-terminal" evidence="1">
    <location>
        <begin position="12"/>
        <end position="113"/>
    </location>
</feature>
<dbReference type="GO" id="GO:0004180">
    <property type="term" value="F:carboxypeptidase activity"/>
    <property type="evidence" value="ECO:0007669"/>
    <property type="project" value="UniProtKB-KW"/>
</dbReference>
<keyword evidence="2" id="KW-0645">Protease</keyword>
<proteinExistence type="predicted"/>
<dbReference type="SUPFAM" id="SSF55166">
    <property type="entry name" value="Hedgehog/DD-peptidase"/>
    <property type="match status" value="1"/>
</dbReference>
<dbReference type="InterPro" id="IPR013230">
    <property type="entry name" value="Peptidase_M15A_C"/>
</dbReference>
<dbReference type="Proteomes" id="UP001204015">
    <property type="component" value="Unassembled WGS sequence"/>
</dbReference>
<evidence type="ECO:0000313" key="2">
    <source>
        <dbReference type="EMBL" id="MCO6026506.1"/>
    </source>
</evidence>
<keyword evidence="2" id="KW-0121">Carboxypeptidase</keyword>
<dbReference type="Gene3D" id="3.30.1380.10">
    <property type="match status" value="1"/>
</dbReference>
<dbReference type="Pfam" id="PF08291">
    <property type="entry name" value="Peptidase_M15_3"/>
    <property type="match status" value="1"/>
</dbReference>
<evidence type="ECO:0000313" key="3">
    <source>
        <dbReference type="Proteomes" id="UP001204015"/>
    </source>
</evidence>
<sequence length="149" mass="17400">MNNTDEDNMLTPHFSKWEMMRSGTAIRQGICNEPNAEQWKNLKALCLNILEPLRQRFGAIIITSGFRCKRLNELVGGVINSQHCRGEAADIYIGSTEKAVKYFKFLREKTDFDELIAEPTSSYINEAKWFHVSYTTRRLNRHRLIFRAR</sequence>
<dbReference type="EMBL" id="JAMXLY010000066">
    <property type="protein sequence ID" value="MCO6026506.1"/>
    <property type="molecule type" value="Genomic_DNA"/>
</dbReference>
<name>A0ABT1BZI7_9BACT</name>
<gene>
    <name evidence="2" type="ORF">NG821_11780</name>
</gene>
<evidence type="ECO:0000259" key="1">
    <source>
        <dbReference type="Pfam" id="PF08291"/>
    </source>
</evidence>
<keyword evidence="3" id="KW-1185">Reference proteome</keyword>
<organism evidence="2 3">
    <name type="scientific">Segatella cerevisiae</name>
    <dbReference type="NCBI Taxonomy" id="2053716"/>
    <lineage>
        <taxon>Bacteria</taxon>
        <taxon>Pseudomonadati</taxon>
        <taxon>Bacteroidota</taxon>
        <taxon>Bacteroidia</taxon>
        <taxon>Bacteroidales</taxon>
        <taxon>Prevotellaceae</taxon>
        <taxon>Segatella</taxon>
    </lineage>
</organism>
<comment type="caution">
    <text evidence="2">The sequence shown here is derived from an EMBL/GenBank/DDBJ whole genome shotgun (WGS) entry which is preliminary data.</text>
</comment>
<protein>
    <submittedName>
        <fullName evidence="2">D-Ala-D-Ala carboxypeptidase family metallohydrolase</fullName>
    </submittedName>
</protein>
<keyword evidence="2" id="KW-0378">Hydrolase</keyword>